<accession>A0A644VDU2</accession>
<reference evidence="1" key="1">
    <citation type="submission" date="2019-08" db="EMBL/GenBank/DDBJ databases">
        <authorList>
            <person name="Kucharzyk K."/>
            <person name="Murdoch R.W."/>
            <person name="Higgins S."/>
            <person name="Loffler F."/>
        </authorList>
    </citation>
    <scope>NUCLEOTIDE SEQUENCE</scope>
</reference>
<dbReference type="NCBIfam" id="TIGR04183">
    <property type="entry name" value="Por_Secre_tail"/>
    <property type="match status" value="1"/>
</dbReference>
<dbReference type="EMBL" id="VSSQ01000278">
    <property type="protein sequence ID" value="MPL89387.1"/>
    <property type="molecule type" value="Genomic_DNA"/>
</dbReference>
<dbReference type="AlphaFoldDB" id="A0A644VDU2"/>
<evidence type="ECO:0008006" key="2">
    <source>
        <dbReference type="Google" id="ProtNLM"/>
    </source>
</evidence>
<evidence type="ECO:0000313" key="1">
    <source>
        <dbReference type="EMBL" id="MPL89387.1"/>
    </source>
</evidence>
<gene>
    <name evidence="1" type="ORF">SDC9_35421</name>
</gene>
<comment type="caution">
    <text evidence="1">The sequence shown here is derived from an EMBL/GenBank/DDBJ whole genome shotgun (WGS) entry which is preliminary data.</text>
</comment>
<protein>
    <recommendedName>
        <fullName evidence="2">Secretion system C-terminal sorting domain-containing protein</fullName>
    </recommendedName>
</protein>
<organism evidence="1">
    <name type="scientific">bioreactor metagenome</name>
    <dbReference type="NCBI Taxonomy" id="1076179"/>
    <lineage>
        <taxon>unclassified sequences</taxon>
        <taxon>metagenomes</taxon>
        <taxon>ecological metagenomes</taxon>
    </lineage>
</organism>
<dbReference type="InterPro" id="IPR026444">
    <property type="entry name" value="Secre_tail"/>
</dbReference>
<sequence length="337" mass="37362">MPYGGRYLAFDVAGDSEIAVLARSYNSSPAGKIVITDHEETFVDTIGRPTQGVAKWYTFSYFGGPTRLYIYPPRWTSGNCGVNFYAITATNVVPVEGEKTTWDFSDAEFSSMNLEGVFNNKQTYTTESLLSVIGNGSYGWTYRAPDNRVASLNYKGMQHPNSLEVPSGVAVSSDTRYFSFPVKGNSHIEVGVRSYNATPMGKLIITDNENLFLDTLAKYTLRDYVTTHSYVYQGPPATLKLMPSKWIDGNAGMNFYFISATNVGEVESSITENKYTAFVKFNQNELFNANNVDLEVCDISGQIVIRSNAATVNLRNLTSGVYIIRDIKSGNTMKILK</sequence>
<name>A0A644VDU2_9ZZZZ</name>
<proteinExistence type="predicted"/>